<accession>A0A1H6EL82</accession>
<dbReference type="InterPro" id="IPR011044">
    <property type="entry name" value="Quino_amine_DH_bsu"/>
</dbReference>
<reference evidence="6 7" key="2">
    <citation type="submission" date="2016-10" db="EMBL/GenBank/DDBJ databases">
        <authorList>
            <person name="Varghese N."/>
            <person name="Submissions S."/>
        </authorList>
    </citation>
    <scope>NUCLEOTIDE SEQUENCE [LARGE SCALE GENOMIC DNA]</scope>
    <source>
        <strain evidence="7">ATCC 20501</strain>
        <strain evidence="5 6">CGMCC 4.3529</strain>
    </source>
</reference>
<dbReference type="InterPro" id="IPR059026">
    <property type="entry name" value="LpqB_N"/>
</dbReference>
<sequence length="576" mass="62559">MMVGRATRWLAVLSVLLVPLTACASIPEESDPVAVREADERNTTTEVTPPPDNLDPLGLVRRFVDSASPASNHEAARMHLDDLQAKQWSPGPDLLIVDNVDTIPAPPPPEPLPEGVQLVTVQADRVGRLLKDSSFVPDVGEYETTVRVELQPDGKWRIASPPAEMVVSRDAFSSVYRSVPIYFLDHDSTGVVPDLRYVASQPASTLPRRVIDLLTAGPSERMQSALRTAIPPGVHPRTNTSEATGDGALEVNLSKLGEVSDEKRWLIAAQVVFTLQKVSNARVRLQEEGLPLLATEQDLWPTDLTRYEIDNMPRQDLGGLAVIDERIKRLDSRADPIPGPAGSGEYQVLRAGQSPDGRKIAAVTRRSPDEVVLRVGPYGESLHELGALGSFMSKPTWRGDDEVWTVIGGRDVIRARSGETGWTVQRVDSAQFTGGRQITDLRLSRDGTRAAAVIDGKLVVSAVADRDGSVVLERPTTLPSPQGAQILGLEWRDKESLAVITDSNGFPVYDVSVDGFRWRAYTSANLGQPMKMITVGPGPTVIVADRSSIWSSPEPGDVWSLLEPRIGSSSLPFFPG</sequence>
<name>A0A1H6EL82_9PSEU</name>
<dbReference type="SMR" id="A0A1H6EL82"/>
<dbReference type="InterPro" id="IPR018910">
    <property type="entry name" value="LpqB_C"/>
</dbReference>
<dbReference type="Proteomes" id="UP000236729">
    <property type="component" value="Unassembled WGS sequence"/>
</dbReference>
<evidence type="ECO:0000313" key="6">
    <source>
        <dbReference type="Proteomes" id="UP000199690"/>
    </source>
</evidence>
<evidence type="ECO:0000259" key="3">
    <source>
        <dbReference type="SMART" id="SM00909"/>
    </source>
</evidence>
<dbReference type="SMART" id="SM00909">
    <property type="entry name" value="Germane"/>
    <property type="match status" value="1"/>
</dbReference>
<keyword evidence="2" id="KW-0732">Signal</keyword>
<evidence type="ECO:0000256" key="2">
    <source>
        <dbReference type="SAM" id="SignalP"/>
    </source>
</evidence>
<organism evidence="4 7">
    <name type="scientific">Saccharopolyspora kobensis</name>
    <dbReference type="NCBI Taxonomy" id="146035"/>
    <lineage>
        <taxon>Bacteria</taxon>
        <taxon>Bacillati</taxon>
        <taxon>Actinomycetota</taxon>
        <taxon>Actinomycetes</taxon>
        <taxon>Pseudonocardiales</taxon>
        <taxon>Pseudonocardiaceae</taxon>
        <taxon>Saccharopolyspora</taxon>
    </lineage>
</organism>
<feature type="domain" description="GerMN" evidence="3">
    <location>
        <begin position="207"/>
        <end position="296"/>
    </location>
</feature>
<dbReference type="EMBL" id="FNVB01000020">
    <property type="protein sequence ID" value="SEG98622.1"/>
    <property type="molecule type" value="Genomic_DNA"/>
</dbReference>
<evidence type="ECO:0000313" key="7">
    <source>
        <dbReference type="Proteomes" id="UP000236729"/>
    </source>
</evidence>
<feature type="region of interest" description="Disordered" evidence="1">
    <location>
        <begin position="31"/>
        <end position="56"/>
    </location>
</feature>
<evidence type="ECO:0000256" key="1">
    <source>
        <dbReference type="SAM" id="MobiDB-lite"/>
    </source>
</evidence>
<dbReference type="Pfam" id="PF10646">
    <property type="entry name" value="Germane"/>
    <property type="match status" value="1"/>
</dbReference>
<dbReference type="AlphaFoldDB" id="A0A1H6EL82"/>
<reference evidence="4" key="1">
    <citation type="submission" date="2016-10" db="EMBL/GenBank/DDBJ databases">
        <authorList>
            <person name="de Groot N.N."/>
        </authorList>
    </citation>
    <scope>NUCLEOTIDE SEQUENCE [LARGE SCALE GENOMIC DNA]</scope>
    <source>
        <strain evidence="4">ATCC 20501</strain>
    </source>
</reference>
<protein>
    <submittedName>
        <fullName evidence="4">Sporulation and spore germination</fullName>
    </submittedName>
</protein>
<dbReference type="Proteomes" id="UP000199690">
    <property type="component" value="Unassembled WGS sequence"/>
</dbReference>
<proteinExistence type="predicted"/>
<feature type="compositionally biased region" description="Basic and acidic residues" evidence="1">
    <location>
        <begin position="34"/>
        <end position="43"/>
    </location>
</feature>
<dbReference type="RefSeq" id="WP_235863917.1">
    <property type="nucleotide sequence ID" value="NZ_FNVB01000020.1"/>
</dbReference>
<keyword evidence="6" id="KW-1185">Reference proteome</keyword>
<accession>A0A1I2HDK7</accession>
<dbReference type="EMBL" id="FOME01000025">
    <property type="protein sequence ID" value="SFF27752.1"/>
    <property type="molecule type" value="Genomic_DNA"/>
</dbReference>
<feature type="chain" id="PRO_5030028781" evidence="2">
    <location>
        <begin position="25"/>
        <end position="576"/>
    </location>
</feature>
<evidence type="ECO:0000313" key="4">
    <source>
        <dbReference type="EMBL" id="SEG98622.1"/>
    </source>
</evidence>
<dbReference type="Pfam" id="PF25976">
    <property type="entry name" value="LpqB_N"/>
    <property type="match status" value="1"/>
</dbReference>
<dbReference type="InterPro" id="IPR019606">
    <property type="entry name" value="GerMN"/>
</dbReference>
<dbReference type="Pfam" id="PF10647">
    <property type="entry name" value="Gmad1"/>
    <property type="match status" value="1"/>
</dbReference>
<gene>
    <name evidence="4" type="ORF">SAMN02982929_07162</name>
    <name evidence="5" type="ORF">SAMN05216506_1256</name>
</gene>
<dbReference type="SUPFAM" id="SSF50969">
    <property type="entry name" value="YVTN repeat-like/Quinoprotein amine dehydrogenase"/>
    <property type="match status" value="1"/>
</dbReference>
<feature type="signal peptide" evidence="2">
    <location>
        <begin position="1"/>
        <end position="24"/>
    </location>
</feature>
<evidence type="ECO:0000313" key="5">
    <source>
        <dbReference type="EMBL" id="SFF27752.1"/>
    </source>
</evidence>